<dbReference type="AlphaFoldDB" id="A0A2H5X9R7"/>
<dbReference type="Pfam" id="PF01738">
    <property type="entry name" value="DLH"/>
    <property type="match status" value="1"/>
</dbReference>
<dbReference type="InterPro" id="IPR051049">
    <property type="entry name" value="Dienelactone_hydrolase-like"/>
</dbReference>
<dbReference type="Gene3D" id="3.40.50.1820">
    <property type="entry name" value="alpha/beta hydrolase"/>
    <property type="match status" value="1"/>
</dbReference>
<evidence type="ECO:0000313" key="4">
    <source>
        <dbReference type="Proteomes" id="UP000236173"/>
    </source>
</evidence>
<accession>A0A2H5X9R7</accession>
<dbReference type="EMBL" id="BEHT01000004">
    <property type="protein sequence ID" value="GBC97929.1"/>
    <property type="molecule type" value="Genomic_DNA"/>
</dbReference>
<sequence>MRQWCTCIGVAVLVMSGAMCAVAQQGIVVETVHYRSGDETVSGYLARPKGKGPFPALVVIHEWWGLVDWIKENARRFAEHGYVALAVDLYRGKTAATPDLAHELSRGLPEDRALRDLKAAVAYLRQQSFVNPQRIGVIGWCMGGGYALQLALNADVTACVVCYGRVVTDAEGLKPLKAAVLGIFGDRDRGIPVETVRAFEKALQKRGVVHTIHIYPGVGHAFMNPANQRGYNAEAAQKAWQEIFAFLDTHLKGKARGAAR</sequence>
<keyword evidence="3" id="KW-0378">Hydrolase</keyword>
<dbReference type="PROSITE" id="PS50890">
    <property type="entry name" value="PUA"/>
    <property type="match status" value="1"/>
</dbReference>
<dbReference type="GO" id="GO:0008806">
    <property type="term" value="F:carboxymethylenebutenolidase activity"/>
    <property type="evidence" value="ECO:0007669"/>
    <property type="project" value="UniProtKB-EC"/>
</dbReference>
<organism evidence="3 4">
    <name type="scientific">Candidatus Fervidibacter japonicus</name>
    <dbReference type="NCBI Taxonomy" id="2035412"/>
    <lineage>
        <taxon>Bacteria</taxon>
        <taxon>Candidatus Fervidibacterota</taxon>
        <taxon>Candidatus Fervidibacter</taxon>
    </lineage>
</organism>
<dbReference type="SUPFAM" id="SSF53474">
    <property type="entry name" value="alpha/beta-Hydrolases"/>
    <property type="match status" value="1"/>
</dbReference>
<comment type="caution">
    <text evidence="3">The sequence shown here is derived from an EMBL/GenBank/DDBJ whole genome shotgun (WGS) entry which is preliminary data.</text>
</comment>
<dbReference type="InterPro" id="IPR002925">
    <property type="entry name" value="Dienelactn_hydro"/>
</dbReference>
<evidence type="ECO:0000256" key="1">
    <source>
        <dbReference type="SAM" id="SignalP"/>
    </source>
</evidence>
<dbReference type="EC" id="3.1.1.45" evidence="3"/>
<dbReference type="Proteomes" id="UP000236173">
    <property type="component" value="Unassembled WGS sequence"/>
</dbReference>
<proteinExistence type="predicted"/>
<name>A0A2H5X9R7_9BACT</name>
<reference evidence="4" key="1">
    <citation type="submission" date="2017-09" db="EMBL/GenBank/DDBJ databases">
        <title>Metaegenomics of thermophilic ammonia-oxidizing enrichment culture.</title>
        <authorList>
            <person name="Kato S."/>
            <person name="Suzuki K."/>
        </authorList>
    </citation>
    <scope>NUCLEOTIDE SEQUENCE [LARGE SCALE GENOMIC DNA]</scope>
</reference>
<evidence type="ECO:0000313" key="3">
    <source>
        <dbReference type="EMBL" id="GBC97929.1"/>
    </source>
</evidence>
<dbReference type="PANTHER" id="PTHR46623:SF7">
    <property type="entry name" value="CARBOXYMETHYLENEBUTENOLIDASE"/>
    <property type="match status" value="1"/>
</dbReference>
<feature type="domain" description="Dienelactone hydrolase" evidence="2">
    <location>
        <begin position="42"/>
        <end position="250"/>
    </location>
</feature>
<gene>
    <name evidence="3" type="primary">clcD</name>
    <name evidence="3" type="ORF">HRbin17_00424</name>
</gene>
<dbReference type="InterPro" id="IPR029058">
    <property type="entry name" value="AB_hydrolase_fold"/>
</dbReference>
<evidence type="ECO:0000259" key="2">
    <source>
        <dbReference type="Pfam" id="PF01738"/>
    </source>
</evidence>
<protein>
    <submittedName>
        <fullName evidence="3">Carboxymethylenebutenolidase</fullName>
        <ecNumber evidence="3">3.1.1.45</ecNumber>
    </submittedName>
</protein>
<keyword evidence="1" id="KW-0732">Signal</keyword>
<feature type="signal peptide" evidence="1">
    <location>
        <begin position="1"/>
        <end position="23"/>
    </location>
</feature>
<feature type="chain" id="PRO_5014145435" evidence="1">
    <location>
        <begin position="24"/>
        <end position="260"/>
    </location>
</feature>
<dbReference type="PANTHER" id="PTHR46623">
    <property type="entry name" value="CARBOXYMETHYLENEBUTENOLIDASE-RELATED"/>
    <property type="match status" value="1"/>
</dbReference>